<comment type="caution">
    <text evidence="2">The sequence shown here is derived from an EMBL/GenBank/DDBJ whole genome shotgun (WGS) entry which is preliminary data.</text>
</comment>
<keyword evidence="3" id="KW-1185">Reference proteome</keyword>
<dbReference type="AlphaFoldDB" id="A0AAD8NS77"/>
<gene>
    <name evidence="2" type="ORF">QVD17_28540</name>
</gene>
<name>A0AAD8NS77_TARER</name>
<reference evidence="2" key="1">
    <citation type="journal article" date="2023" name="bioRxiv">
        <title>Improved chromosome-level genome assembly for marigold (Tagetes erecta).</title>
        <authorList>
            <person name="Jiang F."/>
            <person name="Yuan L."/>
            <person name="Wang S."/>
            <person name="Wang H."/>
            <person name="Xu D."/>
            <person name="Wang A."/>
            <person name="Fan W."/>
        </authorList>
    </citation>
    <scope>NUCLEOTIDE SEQUENCE</scope>
    <source>
        <strain evidence="2">WSJ</strain>
        <tissue evidence="2">Leaf</tissue>
    </source>
</reference>
<organism evidence="2 3">
    <name type="scientific">Tagetes erecta</name>
    <name type="common">African marigold</name>
    <dbReference type="NCBI Taxonomy" id="13708"/>
    <lineage>
        <taxon>Eukaryota</taxon>
        <taxon>Viridiplantae</taxon>
        <taxon>Streptophyta</taxon>
        <taxon>Embryophyta</taxon>
        <taxon>Tracheophyta</taxon>
        <taxon>Spermatophyta</taxon>
        <taxon>Magnoliopsida</taxon>
        <taxon>eudicotyledons</taxon>
        <taxon>Gunneridae</taxon>
        <taxon>Pentapetalae</taxon>
        <taxon>asterids</taxon>
        <taxon>campanulids</taxon>
        <taxon>Asterales</taxon>
        <taxon>Asteraceae</taxon>
        <taxon>Asteroideae</taxon>
        <taxon>Heliantheae alliance</taxon>
        <taxon>Tageteae</taxon>
        <taxon>Tagetes</taxon>
    </lineage>
</organism>
<dbReference type="Proteomes" id="UP001229421">
    <property type="component" value="Unassembled WGS sequence"/>
</dbReference>
<dbReference type="EMBL" id="JAUHHV010000007">
    <property type="protein sequence ID" value="KAK1419374.1"/>
    <property type="molecule type" value="Genomic_DNA"/>
</dbReference>
<evidence type="ECO:0000313" key="3">
    <source>
        <dbReference type="Proteomes" id="UP001229421"/>
    </source>
</evidence>
<sequence length="303" mass="33768">MEIPSVRICIDNKGVQLEATQNLARFSPSAKSSIALPWKRVKFKQGLNQVEVFETLKEKLSSTHVLALPEGVAKRERALVLLRVRAVSAVLCVGTLHRVSVAQRTLSGRRGSAQLKNGRRRGSTRLKNGGHGGSARLKNGGRRGRILEDLAVGYVYNLDMLFSTHRFSHLPFISKIVTFPEIRPLVSDEIWTVGSLDVGEHFHRRKLRSEVWKYDFTSDQFVTVFLSKTGKLIVLHVGQDEDVGMVDDDDDDEDKPVTMLVIVNGVGFPKLRAGSISWQGEGLPSCRKIDRSEADRAKHCQSS</sequence>
<proteinExistence type="predicted"/>
<feature type="region of interest" description="Disordered" evidence="1">
    <location>
        <begin position="110"/>
        <end position="140"/>
    </location>
</feature>
<accession>A0AAD8NS77</accession>
<evidence type="ECO:0000313" key="2">
    <source>
        <dbReference type="EMBL" id="KAK1419374.1"/>
    </source>
</evidence>
<protein>
    <submittedName>
        <fullName evidence="2">Uncharacterized protein</fullName>
    </submittedName>
</protein>
<evidence type="ECO:0000256" key="1">
    <source>
        <dbReference type="SAM" id="MobiDB-lite"/>
    </source>
</evidence>